<keyword evidence="1" id="KW-0175">Coiled coil</keyword>
<sequence length="115" mass="13685">TQLEQEKNKNRLLSLQLAKLSNKNSEETIKKKRRELEQDANRLKYKLDEIFRANLENLLEAKEEFVKSNNSYAQRQLENKKVSVEEIEKVCELQEELTVLELLQEQELDARQEIP</sequence>
<proteinExistence type="predicted"/>
<comment type="caution">
    <text evidence="2">The sequence shown here is derived from an EMBL/GenBank/DDBJ whole genome shotgun (WGS) entry which is preliminary data.</text>
</comment>
<feature type="non-terminal residue" evidence="2">
    <location>
        <position position="1"/>
    </location>
</feature>
<keyword evidence="3" id="KW-1185">Reference proteome</keyword>
<name>A0ABN7XQ10_GIGMA</name>
<organism evidence="2 3">
    <name type="scientific">Gigaspora margarita</name>
    <dbReference type="NCBI Taxonomy" id="4874"/>
    <lineage>
        <taxon>Eukaryota</taxon>
        <taxon>Fungi</taxon>
        <taxon>Fungi incertae sedis</taxon>
        <taxon>Mucoromycota</taxon>
        <taxon>Glomeromycotina</taxon>
        <taxon>Glomeromycetes</taxon>
        <taxon>Diversisporales</taxon>
        <taxon>Gigasporaceae</taxon>
        <taxon>Gigaspora</taxon>
    </lineage>
</organism>
<gene>
    <name evidence="2" type="ORF">GMARGA_LOCUS46259</name>
</gene>
<feature type="coiled-coil region" evidence="1">
    <location>
        <begin position="3"/>
        <end position="53"/>
    </location>
</feature>
<protein>
    <submittedName>
        <fullName evidence="2">40094_t:CDS:1</fullName>
    </submittedName>
</protein>
<evidence type="ECO:0000256" key="1">
    <source>
        <dbReference type="SAM" id="Coils"/>
    </source>
</evidence>
<reference evidence="2 3" key="1">
    <citation type="submission" date="2021-06" db="EMBL/GenBank/DDBJ databases">
        <authorList>
            <person name="Kallberg Y."/>
            <person name="Tangrot J."/>
            <person name="Rosling A."/>
        </authorList>
    </citation>
    <scope>NUCLEOTIDE SEQUENCE [LARGE SCALE GENOMIC DNA]</scope>
    <source>
        <strain evidence="2 3">120-4 pot B 10/14</strain>
    </source>
</reference>
<dbReference type="Proteomes" id="UP000789901">
    <property type="component" value="Unassembled WGS sequence"/>
</dbReference>
<evidence type="ECO:0000313" key="2">
    <source>
        <dbReference type="EMBL" id="CAG8857440.1"/>
    </source>
</evidence>
<evidence type="ECO:0000313" key="3">
    <source>
        <dbReference type="Proteomes" id="UP000789901"/>
    </source>
</evidence>
<feature type="non-terminal residue" evidence="2">
    <location>
        <position position="115"/>
    </location>
</feature>
<accession>A0ABN7XQ10</accession>
<dbReference type="EMBL" id="CAJVQB010171002">
    <property type="protein sequence ID" value="CAG8857440.1"/>
    <property type="molecule type" value="Genomic_DNA"/>
</dbReference>